<evidence type="ECO:0000256" key="2">
    <source>
        <dbReference type="ARBA" id="ARBA00022581"/>
    </source>
</evidence>
<accession>A0A509GHP5</accession>
<dbReference type="EMBL" id="MG461177">
    <property type="protein sequence ID" value="AXY94246.1"/>
    <property type="molecule type" value="Genomic_DNA"/>
</dbReference>
<dbReference type="InterPro" id="IPR002488">
    <property type="entry name" value="Gemini_C4"/>
</dbReference>
<evidence type="ECO:0000313" key="3">
    <source>
        <dbReference type="EMBL" id="AXY94246.1"/>
    </source>
</evidence>
<proteinExistence type="inferred from homology"/>
<keyword evidence="2" id="KW-0945">Host-virus interaction</keyword>
<reference evidence="3" key="1">
    <citation type="submission" date="2017-11" db="EMBL/GenBank/DDBJ databases">
        <title>Passiflora edulis f. flavicarpa: new natural host of Melochia yellow mosaic virus in Brazil.</title>
        <authorList>
            <person name="Spadotti D.M.A."/>
            <person name="Favara G.M."/>
            <person name="Bello V.H."/>
            <person name="Krause-Sakate R."/>
            <person name="Stangarlin O.S."/>
            <person name="Rezende J.A.M."/>
        </authorList>
    </citation>
    <scope>NUCLEOTIDE SEQUENCE</scope>
    <source>
        <strain evidence="3">M4</strain>
    </source>
</reference>
<name>A0A509GHP5_9GEMI</name>
<comment type="similarity">
    <text evidence="1">Belongs to the geminiviridae protein AC4/C4 family.</text>
</comment>
<protein>
    <submittedName>
        <fullName evidence="3">AC4</fullName>
    </submittedName>
</protein>
<dbReference type="Pfam" id="PF01492">
    <property type="entry name" value="Gemini_C4"/>
    <property type="match status" value="1"/>
</dbReference>
<sequence length="85" mass="9677">MESHTSMCCFNLRAKSKSQIIDCSIYRTHNDRLTFTPTSKELNQAPTSSRMSTRTVTPLNGVNFKSTAEVLEEVNKRLMTLPPRQ</sequence>
<gene>
    <name evidence="3" type="primary">AC4</name>
</gene>
<evidence type="ECO:0000256" key="1">
    <source>
        <dbReference type="ARBA" id="ARBA00008996"/>
    </source>
</evidence>
<organism evidence="3">
    <name type="scientific">Melochia yellow mosaic virus</name>
    <dbReference type="NCBI Taxonomy" id="1742595"/>
    <lineage>
        <taxon>Viruses</taxon>
        <taxon>Monodnaviria</taxon>
        <taxon>Shotokuvirae</taxon>
        <taxon>Cressdnaviricota</taxon>
        <taxon>Repensiviricetes</taxon>
        <taxon>Geplafuvirales</taxon>
        <taxon>Geminiviridae</taxon>
        <taxon>Begomovirus</taxon>
        <taxon>Begomovirus melochiaflavi</taxon>
    </lineage>
</organism>